<evidence type="ECO:0000256" key="1">
    <source>
        <dbReference type="ARBA" id="ARBA00023015"/>
    </source>
</evidence>
<keyword evidence="8" id="KW-1185">Reference proteome</keyword>
<dbReference type="GO" id="GO:0006355">
    <property type="term" value="P:regulation of DNA-templated transcription"/>
    <property type="evidence" value="ECO:0007669"/>
    <property type="project" value="InterPro"/>
</dbReference>
<dbReference type="SMART" id="SM00421">
    <property type="entry name" value="HTH_LUXR"/>
    <property type="match status" value="1"/>
</dbReference>
<feature type="domain" description="Response regulatory" evidence="6">
    <location>
        <begin position="5"/>
        <end position="119"/>
    </location>
</feature>
<dbReference type="HOGENOM" id="CLU_000445_90_10_7"/>
<proteinExistence type="predicted"/>
<dbReference type="CDD" id="cd06170">
    <property type="entry name" value="LuxR_C_like"/>
    <property type="match status" value="1"/>
</dbReference>
<keyword evidence="2" id="KW-0238">DNA-binding</keyword>
<evidence type="ECO:0008006" key="9">
    <source>
        <dbReference type="Google" id="ProtNLM"/>
    </source>
</evidence>
<evidence type="ECO:0000259" key="5">
    <source>
        <dbReference type="PROSITE" id="PS50043"/>
    </source>
</evidence>
<keyword evidence="1" id="KW-0805">Transcription regulation</keyword>
<reference evidence="7 8" key="1">
    <citation type="journal article" date="2014" name="Nature">
        <title>An environmental bacterial taxon with a large and distinct metabolic repertoire.</title>
        <authorList>
            <person name="Wilson M.C."/>
            <person name="Mori T."/>
            <person name="Ruckert C."/>
            <person name="Uria A.R."/>
            <person name="Helf M.J."/>
            <person name="Takada K."/>
            <person name="Gernert C."/>
            <person name="Steffens U.A."/>
            <person name="Heycke N."/>
            <person name="Schmitt S."/>
            <person name="Rinke C."/>
            <person name="Helfrich E.J."/>
            <person name="Brachmann A.O."/>
            <person name="Gurgui C."/>
            <person name="Wakimoto T."/>
            <person name="Kracht M."/>
            <person name="Crusemann M."/>
            <person name="Hentschel U."/>
            <person name="Abe I."/>
            <person name="Matsunaga S."/>
            <person name="Kalinowski J."/>
            <person name="Takeyama H."/>
            <person name="Piel J."/>
        </authorList>
    </citation>
    <scope>NUCLEOTIDE SEQUENCE [LARGE SCALE GENOMIC DNA]</scope>
    <source>
        <strain evidence="8">TSY1</strain>
    </source>
</reference>
<evidence type="ECO:0000256" key="3">
    <source>
        <dbReference type="ARBA" id="ARBA00023163"/>
    </source>
</evidence>
<feature type="modified residue" description="4-aspartylphosphate" evidence="4">
    <location>
        <position position="56"/>
    </location>
</feature>
<dbReference type="PRINTS" id="PR00038">
    <property type="entry name" value="HTHLUXR"/>
</dbReference>
<evidence type="ECO:0000256" key="4">
    <source>
        <dbReference type="PROSITE-ProRule" id="PRU00169"/>
    </source>
</evidence>
<name>W4LJM6_ENTF1</name>
<comment type="caution">
    <text evidence="7">The sequence shown here is derived from an EMBL/GenBank/DDBJ whole genome shotgun (WGS) entry which is preliminary data.</text>
</comment>
<dbReference type="PATRIC" id="fig|1429438.4.peg.4045"/>
<evidence type="ECO:0000259" key="6">
    <source>
        <dbReference type="PROSITE" id="PS50110"/>
    </source>
</evidence>
<dbReference type="PROSITE" id="PS00622">
    <property type="entry name" value="HTH_LUXR_1"/>
    <property type="match status" value="1"/>
</dbReference>
<dbReference type="InterPro" id="IPR001789">
    <property type="entry name" value="Sig_transdc_resp-reg_receiver"/>
</dbReference>
<dbReference type="Pfam" id="PF00196">
    <property type="entry name" value="GerE"/>
    <property type="match status" value="1"/>
</dbReference>
<dbReference type="PANTHER" id="PTHR44688">
    <property type="entry name" value="DNA-BINDING TRANSCRIPTIONAL ACTIVATOR DEVR_DOSR"/>
    <property type="match status" value="1"/>
</dbReference>
<dbReference type="InterPro" id="IPR016032">
    <property type="entry name" value="Sig_transdc_resp-reg_C-effctor"/>
</dbReference>
<dbReference type="SUPFAM" id="SSF46894">
    <property type="entry name" value="C-terminal effector domain of the bipartite response regulators"/>
    <property type="match status" value="1"/>
</dbReference>
<evidence type="ECO:0000313" key="7">
    <source>
        <dbReference type="EMBL" id="ETW97900.1"/>
    </source>
</evidence>
<dbReference type="AlphaFoldDB" id="W4LJM6"/>
<dbReference type="GO" id="GO:0003677">
    <property type="term" value="F:DNA binding"/>
    <property type="evidence" value="ECO:0007669"/>
    <property type="project" value="UniProtKB-KW"/>
</dbReference>
<dbReference type="InterPro" id="IPR011006">
    <property type="entry name" value="CheY-like_superfamily"/>
</dbReference>
<gene>
    <name evidence="7" type="ORF">ETSY1_20860</name>
</gene>
<evidence type="ECO:0000313" key="8">
    <source>
        <dbReference type="Proteomes" id="UP000019141"/>
    </source>
</evidence>
<dbReference type="PROSITE" id="PS50043">
    <property type="entry name" value="HTH_LUXR_2"/>
    <property type="match status" value="1"/>
</dbReference>
<dbReference type="InterPro" id="IPR000792">
    <property type="entry name" value="Tscrpt_reg_LuxR_C"/>
</dbReference>
<dbReference type="GO" id="GO:0000160">
    <property type="term" value="P:phosphorelay signal transduction system"/>
    <property type="evidence" value="ECO:0007669"/>
    <property type="project" value="InterPro"/>
</dbReference>
<protein>
    <recommendedName>
        <fullName evidence="9">HTH luxR-type domain-containing protein</fullName>
    </recommendedName>
</protein>
<dbReference type="PROSITE" id="PS50110">
    <property type="entry name" value="RESPONSE_REGULATORY"/>
    <property type="match status" value="1"/>
</dbReference>
<organism evidence="7 8">
    <name type="scientific">Entotheonella factor</name>
    <dbReference type="NCBI Taxonomy" id="1429438"/>
    <lineage>
        <taxon>Bacteria</taxon>
        <taxon>Pseudomonadati</taxon>
        <taxon>Nitrospinota/Tectimicrobiota group</taxon>
        <taxon>Candidatus Tectimicrobiota</taxon>
        <taxon>Candidatus Entotheonellia</taxon>
        <taxon>Candidatus Entotheonellales</taxon>
        <taxon>Candidatus Entotheonellaceae</taxon>
        <taxon>Candidatus Entotheonella</taxon>
    </lineage>
</organism>
<dbReference type="Gene3D" id="3.40.50.2300">
    <property type="match status" value="1"/>
</dbReference>
<dbReference type="EMBL" id="AZHW01000606">
    <property type="protein sequence ID" value="ETW97900.1"/>
    <property type="molecule type" value="Genomic_DNA"/>
</dbReference>
<sequence>MMPLRVMVIADDPLVRTGLAALLSDCSDCLVVGQIASDADVVAGAEVYRPDIVLWDLGWESVEAVRLECLAELQDHGIQSVVLLPDAGSGADAWHAGARGLLLRQVEANRLGAALRAVEQGLVVWDEAVAMPVVAAVTDAPSEVDVLTPREHEVLMLLAEGLPNKIVADRLDISEHTVKFHVNAIMGKLGAQSRTEAVVLATRRGLILL</sequence>
<accession>W4LJM6</accession>
<keyword evidence="3" id="KW-0804">Transcription</keyword>
<feature type="domain" description="HTH luxR-type" evidence="5">
    <location>
        <begin position="140"/>
        <end position="205"/>
    </location>
</feature>
<dbReference type="PANTHER" id="PTHR44688:SF25">
    <property type="entry name" value="HTH LUXR-TYPE DOMAIN-CONTAINING PROTEIN"/>
    <property type="match status" value="1"/>
</dbReference>
<dbReference type="SUPFAM" id="SSF52172">
    <property type="entry name" value="CheY-like"/>
    <property type="match status" value="1"/>
</dbReference>
<keyword evidence="4" id="KW-0597">Phosphoprotein</keyword>
<evidence type="ECO:0000256" key="2">
    <source>
        <dbReference type="ARBA" id="ARBA00023125"/>
    </source>
</evidence>
<dbReference type="Proteomes" id="UP000019141">
    <property type="component" value="Unassembled WGS sequence"/>
</dbReference>